<gene>
    <name evidence="3" type="ORF">ACFO3F_09845</name>
</gene>
<dbReference type="Proteomes" id="UP001595955">
    <property type="component" value="Unassembled WGS sequence"/>
</dbReference>
<dbReference type="RefSeq" id="WP_122823582.1">
    <property type="nucleotide sequence ID" value="NZ_CP033325.1"/>
</dbReference>
<keyword evidence="4" id="KW-1185">Reference proteome</keyword>
<sequence>MSTTAKLETPTVQMAAGSVETIPLQIRNDSDIVEGYRLEVLGVPSAWATIEPAEITGLYPGAETTATVAFHPPRNASAPAGELSFGVRIVPTEHPEQAVVPEGVVEVLPFLDTTAELIPRASRGRRGARHQLAVDNRGNVAITVDLYGADDGHLLTVSPRPERVTVEPGQAAFADVRVKPVSSLWRGPSITHPFTVTARTEETSSVTLDGTHLQEALVPRWLPKALLAALALLLLLAALWFLVLRPTIVSTAQEAVEEPVAQANERADEAAAQADEAAAEAEEAVVAAQSAQGAASQAGEAAVEANELVGAPVLQEIAVPLSDRLQAQTPPATTTTRTFTVEEGATVRLNDFVVSNPQGDFGRVQVELDGQTLFDLALENFRDVDYHFQSPIVAGSGAELTMTVRCDEVGVPPAQNPPPTTCDTAVYYGGTLARPPQPES</sequence>
<reference evidence="4" key="1">
    <citation type="journal article" date="2019" name="Int. J. Syst. Evol. Microbiol.">
        <title>The Global Catalogue of Microorganisms (GCM) 10K type strain sequencing project: providing services to taxonomists for standard genome sequencing and annotation.</title>
        <authorList>
            <consortium name="The Broad Institute Genomics Platform"/>
            <consortium name="The Broad Institute Genome Sequencing Center for Infectious Disease"/>
            <person name="Wu L."/>
            <person name="Ma J."/>
        </authorList>
    </citation>
    <scope>NUCLEOTIDE SEQUENCE [LARGE SCALE GENOMIC DNA]</scope>
    <source>
        <strain evidence="4">JCM 3369</strain>
    </source>
</reference>
<comment type="caution">
    <text evidence="3">The sequence shown here is derived from an EMBL/GenBank/DDBJ whole genome shotgun (WGS) entry which is preliminary data.</text>
</comment>
<evidence type="ECO:0000313" key="4">
    <source>
        <dbReference type="Proteomes" id="UP001595955"/>
    </source>
</evidence>
<dbReference type="EMBL" id="JBHSGF010000006">
    <property type="protein sequence ID" value="MFC4555549.1"/>
    <property type="molecule type" value="Genomic_DNA"/>
</dbReference>
<name>A0ABV9DBC4_9MICO</name>
<proteinExistence type="predicted"/>
<feature type="coiled-coil region" evidence="1">
    <location>
        <begin position="260"/>
        <end position="291"/>
    </location>
</feature>
<evidence type="ECO:0000256" key="1">
    <source>
        <dbReference type="SAM" id="Coils"/>
    </source>
</evidence>
<evidence type="ECO:0000313" key="3">
    <source>
        <dbReference type="EMBL" id="MFC4555549.1"/>
    </source>
</evidence>
<protein>
    <recommendedName>
        <fullName evidence="5">Hydrolytic protein</fullName>
    </recommendedName>
</protein>
<evidence type="ECO:0008006" key="5">
    <source>
        <dbReference type="Google" id="ProtNLM"/>
    </source>
</evidence>
<feature type="transmembrane region" description="Helical" evidence="2">
    <location>
        <begin position="225"/>
        <end position="243"/>
    </location>
</feature>
<keyword evidence="2" id="KW-1133">Transmembrane helix</keyword>
<accession>A0ABV9DBC4</accession>
<keyword evidence="2" id="KW-0812">Transmembrane</keyword>
<keyword evidence="2" id="KW-0472">Membrane</keyword>
<keyword evidence="1" id="KW-0175">Coiled coil</keyword>
<evidence type="ECO:0000256" key="2">
    <source>
        <dbReference type="SAM" id="Phobius"/>
    </source>
</evidence>
<organism evidence="3 4">
    <name type="scientific">Georgenia faecalis</name>
    <dbReference type="NCBI Taxonomy" id="2483799"/>
    <lineage>
        <taxon>Bacteria</taxon>
        <taxon>Bacillati</taxon>
        <taxon>Actinomycetota</taxon>
        <taxon>Actinomycetes</taxon>
        <taxon>Micrococcales</taxon>
        <taxon>Bogoriellaceae</taxon>
        <taxon>Georgenia</taxon>
    </lineage>
</organism>